<dbReference type="InterPro" id="IPR013105">
    <property type="entry name" value="TPR_2"/>
</dbReference>
<dbReference type="Gene3D" id="1.25.40.10">
    <property type="entry name" value="Tetratricopeptide repeat domain"/>
    <property type="match status" value="1"/>
</dbReference>
<dbReference type="Pfam" id="PF07719">
    <property type="entry name" value="TPR_2"/>
    <property type="match status" value="1"/>
</dbReference>
<evidence type="ECO:0000256" key="1">
    <source>
        <dbReference type="ARBA" id="ARBA00022737"/>
    </source>
</evidence>
<dbReference type="AlphaFoldDB" id="A0A381YZA0"/>
<dbReference type="SMART" id="SM00028">
    <property type="entry name" value="TPR"/>
    <property type="match status" value="2"/>
</dbReference>
<evidence type="ECO:0000256" key="2">
    <source>
        <dbReference type="ARBA" id="ARBA00022803"/>
    </source>
</evidence>
<dbReference type="InterPro" id="IPR019734">
    <property type="entry name" value="TPR_rpt"/>
</dbReference>
<protein>
    <submittedName>
        <fullName evidence="3">Uncharacterized protein</fullName>
    </submittedName>
</protein>
<organism evidence="3">
    <name type="scientific">marine metagenome</name>
    <dbReference type="NCBI Taxonomy" id="408172"/>
    <lineage>
        <taxon>unclassified sequences</taxon>
        <taxon>metagenomes</taxon>
        <taxon>ecological metagenomes</taxon>
    </lineage>
</organism>
<gene>
    <name evidence="3" type="ORF">METZ01_LOCUS135108</name>
</gene>
<reference evidence="3" key="1">
    <citation type="submission" date="2018-05" db="EMBL/GenBank/DDBJ databases">
        <authorList>
            <person name="Lanie J.A."/>
            <person name="Ng W.-L."/>
            <person name="Kazmierczak K.M."/>
            <person name="Andrzejewski T.M."/>
            <person name="Davidsen T.M."/>
            <person name="Wayne K.J."/>
            <person name="Tettelin H."/>
            <person name="Glass J.I."/>
            <person name="Rusch D."/>
            <person name="Podicherti R."/>
            <person name="Tsui H.-C.T."/>
            <person name="Winkler M.E."/>
        </authorList>
    </citation>
    <scope>NUCLEOTIDE SEQUENCE</scope>
</reference>
<sequence>TGVNVGLRIPLTSDYRLNLGFTHIERLPSWKTRYWTGHPGFTIGFDMAVPRIGGATRAPSSGPSGQPLPYGQVPIPGVGSVPAYMDSTIAMADYTVLSLRDSMSMMNNEMRNLMVQLSALEQESQFLVDSLKQLKLGKNVSEKNMNEAMRHLSRSLRYFYAGDFREALKEVDLSLELKPDLALAYARRGSIYYKLGDVQRATINWNLALRLDPEYDDVRNILKALHENRLKEASLFEE</sequence>
<accession>A0A381YZA0</accession>
<evidence type="ECO:0000313" key="3">
    <source>
        <dbReference type="EMBL" id="SVA82254.1"/>
    </source>
</evidence>
<dbReference type="InterPro" id="IPR011990">
    <property type="entry name" value="TPR-like_helical_dom_sf"/>
</dbReference>
<dbReference type="SUPFAM" id="SSF48452">
    <property type="entry name" value="TPR-like"/>
    <property type="match status" value="1"/>
</dbReference>
<dbReference type="PROSITE" id="PS50005">
    <property type="entry name" value="TPR"/>
    <property type="match status" value="1"/>
</dbReference>
<dbReference type="EMBL" id="UINC01019430">
    <property type="protein sequence ID" value="SVA82254.1"/>
    <property type="molecule type" value="Genomic_DNA"/>
</dbReference>
<proteinExistence type="predicted"/>
<name>A0A381YZA0_9ZZZZ</name>
<keyword evidence="1" id="KW-0677">Repeat</keyword>
<feature type="non-terminal residue" evidence="3">
    <location>
        <position position="1"/>
    </location>
</feature>
<keyword evidence="2" id="KW-0802">TPR repeat</keyword>